<protein>
    <recommendedName>
        <fullName evidence="4">RNase H type-1 domain-containing protein</fullName>
    </recommendedName>
</protein>
<feature type="region of interest" description="Disordered" evidence="1">
    <location>
        <begin position="250"/>
        <end position="296"/>
    </location>
</feature>
<evidence type="ECO:0000256" key="1">
    <source>
        <dbReference type="SAM" id="MobiDB-lite"/>
    </source>
</evidence>
<dbReference type="SUPFAM" id="SSF53098">
    <property type="entry name" value="Ribonuclease H-like"/>
    <property type="match status" value="1"/>
</dbReference>
<reference evidence="2" key="1">
    <citation type="journal article" date="2023" name="Plant J.">
        <title>Genome sequences and population genomics provide insights into the demographic history, inbreeding, and mutation load of two 'living fossil' tree species of Dipteronia.</title>
        <authorList>
            <person name="Feng Y."/>
            <person name="Comes H.P."/>
            <person name="Chen J."/>
            <person name="Zhu S."/>
            <person name="Lu R."/>
            <person name="Zhang X."/>
            <person name="Li P."/>
            <person name="Qiu J."/>
            <person name="Olsen K.M."/>
            <person name="Qiu Y."/>
        </authorList>
    </citation>
    <scope>NUCLEOTIDE SEQUENCE</scope>
    <source>
        <strain evidence="2">NBL</strain>
    </source>
</reference>
<dbReference type="EMBL" id="JANJYJ010000009">
    <property type="protein sequence ID" value="KAK3188216.1"/>
    <property type="molecule type" value="Genomic_DNA"/>
</dbReference>
<organism evidence="2 3">
    <name type="scientific">Dipteronia sinensis</name>
    <dbReference type="NCBI Taxonomy" id="43782"/>
    <lineage>
        <taxon>Eukaryota</taxon>
        <taxon>Viridiplantae</taxon>
        <taxon>Streptophyta</taxon>
        <taxon>Embryophyta</taxon>
        <taxon>Tracheophyta</taxon>
        <taxon>Spermatophyta</taxon>
        <taxon>Magnoliopsida</taxon>
        <taxon>eudicotyledons</taxon>
        <taxon>Gunneridae</taxon>
        <taxon>Pentapetalae</taxon>
        <taxon>rosids</taxon>
        <taxon>malvids</taxon>
        <taxon>Sapindales</taxon>
        <taxon>Sapindaceae</taxon>
        <taxon>Hippocastanoideae</taxon>
        <taxon>Acereae</taxon>
        <taxon>Dipteronia</taxon>
    </lineage>
</organism>
<dbReference type="InterPro" id="IPR012337">
    <property type="entry name" value="RNaseH-like_sf"/>
</dbReference>
<name>A0AAE0DTW6_9ROSI</name>
<dbReference type="AlphaFoldDB" id="A0AAE0DTW6"/>
<dbReference type="CDD" id="cd06222">
    <property type="entry name" value="RNase_H_like"/>
    <property type="match status" value="1"/>
</dbReference>
<evidence type="ECO:0008006" key="4">
    <source>
        <dbReference type="Google" id="ProtNLM"/>
    </source>
</evidence>
<gene>
    <name evidence="2" type="ORF">Dsin_027777</name>
</gene>
<evidence type="ECO:0000313" key="2">
    <source>
        <dbReference type="EMBL" id="KAK3188216.1"/>
    </source>
</evidence>
<dbReference type="Proteomes" id="UP001281410">
    <property type="component" value="Unassembled WGS sequence"/>
</dbReference>
<comment type="caution">
    <text evidence="2">The sequence shown here is derived from an EMBL/GenBank/DDBJ whole genome shotgun (WGS) entry which is preliminary data.</text>
</comment>
<proteinExistence type="predicted"/>
<accession>A0AAE0DTW6</accession>
<dbReference type="Gene3D" id="1.10.238.10">
    <property type="entry name" value="EF-hand"/>
    <property type="match status" value="1"/>
</dbReference>
<evidence type="ECO:0000313" key="3">
    <source>
        <dbReference type="Proteomes" id="UP001281410"/>
    </source>
</evidence>
<keyword evidence="3" id="KW-1185">Reference proteome</keyword>
<dbReference type="InterPro" id="IPR044730">
    <property type="entry name" value="RNase_H-like_dom_plant"/>
</dbReference>
<sequence length="352" mass="39480">MDKLSKNDVKHLEELSENDIKQELSDSNSSLFDLWNVIISKNFLPQLYNMWISASFQAIYHIWKVPPLAPWIKVNIDGSSKGNLGLGSCFGVYGDSSARLIGVFGAPLGICDFFFTKMKATLLAITFAFRYGWRWLWLETDSWIHGGLSSQGRRRHRLAEKLSSLTSLFTSGRVGKSVINLLDLSRGRRLKVEKISRDELYKYWSQITDQSFDYRLQIFFDMYASSASCYESNIEALVVYENLCNSHMAKSRDRSQPPHEIGTPRGVNDTGVTNTSGAGADLPSRTSPSIGPDITTSTSAAPSISLYAFRKLVEIGRIVMKRGSDPKRETIVKVTLKVDPLSCAKFHLLQPS</sequence>